<reference evidence="1" key="1">
    <citation type="submission" date="2022-10" db="EMBL/GenBank/DDBJ databases">
        <authorList>
            <person name="Chen Y."/>
            <person name="Dougan E. K."/>
            <person name="Chan C."/>
            <person name="Rhodes N."/>
            <person name="Thang M."/>
        </authorList>
    </citation>
    <scope>NUCLEOTIDE SEQUENCE</scope>
</reference>
<accession>A0A9P1CMX8</accession>
<comment type="caution">
    <text evidence="1">The sequence shown here is derived from an EMBL/GenBank/DDBJ whole genome shotgun (WGS) entry which is preliminary data.</text>
</comment>
<proteinExistence type="predicted"/>
<dbReference type="EMBL" id="CAMXCT010001937">
    <property type="protein sequence ID" value="CAI3994321.1"/>
    <property type="molecule type" value="Genomic_DNA"/>
</dbReference>
<gene>
    <name evidence="1" type="ORF">C1SCF055_LOCUS20973</name>
</gene>
<reference evidence="2 3" key="2">
    <citation type="submission" date="2024-05" db="EMBL/GenBank/DDBJ databases">
        <authorList>
            <person name="Chen Y."/>
            <person name="Shah S."/>
            <person name="Dougan E. K."/>
            <person name="Thang M."/>
            <person name="Chan C."/>
        </authorList>
    </citation>
    <scope>NUCLEOTIDE SEQUENCE [LARGE SCALE GENOMIC DNA]</scope>
</reference>
<evidence type="ECO:0000313" key="3">
    <source>
        <dbReference type="Proteomes" id="UP001152797"/>
    </source>
</evidence>
<dbReference type="EMBL" id="CAMXCT020001937">
    <property type="protein sequence ID" value="CAL1147696.1"/>
    <property type="molecule type" value="Genomic_DNA"/>
</dbReference>
<dbReference type="EMBL" id="CAMXCT030001937">
    <property type="protein sequence ID" value="CAL4781633.1"/>
    <property type="molecule type" value="Genomic_DNA"/>
</dbReference>
<dbReference type="Proteomes" id="UP001152797">
    <property type="component" value="Unassembled WGS sequence"/>
</dbReference>
<name>A0A9P1CMX8_9DINO</name>
<evidence type="ECO:0000313" key="1">
    <source>
        <dbReference type="EMBL" id="CAI3994321.1"/>
    </source>
</evidence>
<sequence>MVPPVDHAHLVDSLVEHVKKVGVQSSFALGKYANLEVQQAVVGPDLVNLLPLLRRLQTVQPTLEYKYSDLEQAAKEVLKQFPALKECWPLPQQASLSKTLAHCLLVVCNHCRRICRDKGKYLEASRKLSQLQLERMEEIWGWFNEAEPKQAQPVEASPAKSAKTVDLLEEYQIPPTQESLADSLLEEAEKAEPAMAKKKAKGLGDDFVLAEEQAVHFMTYKTGAVALRISGGQQLLQALSHKGPKESNYLAKEALSKLKAGEPLGKVRAWKAKKLAK</sequence>
<organism evidence="1">
    <name type="scientific">Cladocopium goreaui</name>
    <dbReference type="NCBI Taxonomy" id="2562237"/>
    <lineage>
        <taxon>Eukaryota</taxon>
        <taxon>Sar</taxon>
        <taxon>Alveolata</taxon>
        <taxon>Dinophyceae</taxon>
        <taxon>Suessiales</taxon>
        <taxon>Symbiodiniaceae</taxon>
        <taxon>Cladocopium</taxon>
    </lineage>
</organism>
<dbReference type="OrthoDB" id="10583512at2759"/>
<evidence type="ECO:0000313" key="2">
    <source>
        <dbReference type="EMBL" id="CAL4781633.1"/>
    </source>
</evidence>
<dbReference type="AlphaFoldDB" id="A0A9P1CMX8"/>
<protein>
    <submittedName>
        <fullName evidence="1">Uncharacterized protein</fullName>
    </submittedName>
</protein>
<keyword evidence="3" id="KW-1185">Reference proteome</keyword>